<dbReference type="Gene3D" id="2.60.120.620">
    <property type="entry name" value="q2cbj1_9rhob like domain"/>
    <property type="match status" value="1"/>
</dbReference>
<dbReference type="PROSITE" id="PS51471">
    <property type="entry name" value="FE2OG_OXY"/>
    <property type="match status" value="1"/>
</dbReference>
<evidence type="ECO:0000313" key="9">
    <source>
        <dbReference type="Proteomes" id="UP001357223"/>
    </source>
</evidence>
<sequence>MIVEKISIISNELKEWMQNTLNSGVAPELVVDAMIKKGFDPRFSYTTIFRMIRNHSVQTTDNCPYVYELPPIARKGSLIHTSDHVPIKVIMSIEKPFILLLDNLLSEQECDELIALSKDRLRRSKVIDSETGKEKTVPGRTSEGTEFMVLENRLIARIEKRIAELIDYPVEYSESLQVLHYNHGEEYKPHFDFFQENKVDASKGGQRIATLLIYLNDVEAGGETVFPKLGLSVSPKKGAAIYFHYGNSKGQTDRLSLHSSTPVVMGDKWVATKWIRQKKIYE</sequence>
<proteinExistence type="predicted"/>
<evidence type="ECO:0000259" key="7">
    <source>
        <dbReference type="PROSITE" id="PS51471"/>
    </source>
</evidence>
<keyword evidence="5" id="KW-0560">Oxidoreductase</keyword>
<protein>
    <submittedName>
        <fullName evidence="8">2OG-Fe(II) oxygenase</fullName>
    </submittedName>
</protein>
<keyword evidence="9" id="KW-1185">Reference proteome</keyword>
<dbReference type="PANTHER" id="PTHR10869:SF246">
    <property type="entry name" value="TRANSMEMBRANE PROLYL 4-HYDROXYLASE"/>
    <property type="match status" value="1"/>
</dbReference>
<dbReference type="InterPro" id="IPR006620">
    <property type="entry name" value="Pro_4_hyd_alph"/>
</dbReference>
<evidence type="ECO:0000256" key="1">
    <source>
        <dbReference type="ARBA" id="ARBA00001961"/>
    </source>
</evidence>
<dbReference type="InterPro" id="IPR005123">
    <property type="entry name" value="Oxoglu/Fe-dep_dioxygenase_dom"/>
</dbReference>
<gene>
    <name evidence="8" type="ORF">R4Z09_09780</name>
</gene>
<keyword evidence="3" id="KW-0847">Vitamin C</keyword>
<dbReference type="Pfam" id="PF13640">
    <property type="entry name" value="2OG-FeII_Oxy_3"/>
    <property type="match status" value="1"/>
</dbReference>
<organism evidence="8 9">
    <name type="scientific">Niallia oryzisoli</name>
    <dbReference type="NCBI Taxonomy" id="1737571"/>
    <lineage>
        <taxon>Bacteria</taxon>
        <taxon>Bacillati</taxon>
        <taxon>Bacillota</taxon>
        <taxon>Bacilli</taxon>
        <taxon>Bacillales</taxon>
        <taxon>Bacillaceae</taxon>
        <taxon>Niallia</taxon>
    </lineage>
</organism>
<dbReference type="InterPro" id="IPR044862">
    <property type="entry name" value="Pro_4_hyd_alph_FE2OG_OXY"/>
</dbReference>
<dbReference type="Proteomes" id="UP001357223">
    <property type="component" value="Chromosome"/>
</dbReference>
<evidence type="ECO:0000313" key="8">
    <source>
        <dbReference type="EMBL" id="WVX83248.1"/>
    </source>
</evidence>
<evidence type="ECO:0000256" key="4">
    <source>
        <dbReference type="ARBA" id="ARBA00022964"/>
    </source>
</evidence>
<comment type="cofactor">
    <cofactor evidence="1">
        <name>L-ascorbate</name>
        <dbReference type="ChEBI" id="CHEBI:38290"/>
    </cofactor>
</comment>
<keyword evidence="4" id="KW-0223">Dioxygenase</keyword>
<keyword evidence="2" id="KW-0479">Metal-binding</keyword>
<keyword evidence="6" id="KW-0408">Iron</keyword>
<dbReference type="PANTHER" id="PTHR10869">
    <property type="entry name" value="PROLYL 4-HYDROXYLASE ALPHA SUBUNIT"/>
    <property type="match status" value="1"/>
</dbReference>
<dbReference type="EMBL" id="CP137640">
    <property type="protein sequence ID" value="WVX83248.1"/>
    <property type="molecule type" value="Genomic_DNA"/>
</dbReference>
<evidence type="ECO:0000256" key="2">
    <source>
        <dbReference type="ARBA" id="ARBA00022723"/>
    </source>
</evidence>
<dbReference type="InterPro" id="IPR045054">
    <property type="entry name" value="P4HA-like"/>
</dbReference>
<dbReference type="SMART" id="SM00702">
    <property type="entry name" value="P4Hc"/>
    <property type="match status" value="1"/>
</dbReference>
<dbReference type="RefSeq" id="WP_338452134.1">
    <property type="nucleotide sequence ID" value="NZ_CP137640.1"/>
</dbReference>
<evidence type="ECO:0000256" key="3">
    <source>
        <dbReference type="ARBA" id="ARBA00022896"/>
    </source>
</evidence>
<name>A0ABZ2CI79_9BACI</name>
<reference evidence="8 9" key="1">
    <citation type="submission" date="2023-10" db="EMBL/GenBank/DDBJ databases">
        <title>Niallia locisalis sp.nov. isolated from a salt pond sample.</title>
        <authorList>
            <person name="Li X.-J."/>
            <person name="Dong L."/>
        </authorList>
    </citation>
    <scope>NUCLEOTIDE SEQUENCE [LARGE SCALE GENOMIC DNA]</scope>
    <source>
        <strain evidence="8 9">DSM 29761</strain>
    </source>
</reference>
<evidence type="ECO:0000256" key="5">
    <source>
        <dbReference type="ARBA" id="ARBA00023002"/>
    </source>
</evidence>
<accession>A0ABZ2CI79</accession>
<evidence type="ECO:0000256" key="6">
    <source>
        <dbReference type="ARBA" id="ARBA00023004"/>
    </source>
</evidence>
<feature type="domain" description="Fe2OG dioxygenase" evidence="7">
    <location>
        <begin position="172"/>
        <end position="277"/>
    </location>
</feature>